<dbReference type="KEGG" id="smo:SELMODRAFT_411772"/>
<keyword evidence="2" id="KW-1185">Reference proteome</keyword>
<evidence type="ECO:0000313" key="1">
    <source>
        <dbReference type="EMBL" id="EFJ27830.1"/>
    </source>
</evidence>
<protein>
    <submittedName>
        <fullName evidence="1">Uncharacterized protein</fullName>
    </submittedName>
</protein>
<reference evidence="1 2" key="1">
    <citation type="journal article" date="2011" name="Science">
        <title>The Selaginella genome identifies genetic changes associated with the evolution of vascular plants.</title>
        <authorList>
            <person name="Banks J.A."/>
            <person name="Nishiyama T."/>
            <person name="Hasebe M."/>
            <person name="Bowman J.L."/>
            <person name="Gribskov M."/>
            <person name="dePamphilis C."/>
            <person name="Albert V.A."/>
            <person name="Aono N."/>
            <person name="Aoyama T."/>
            <person name="Ambrose B.A."/>
            <person name="Ashton N.W."/>
            <person name="Axtell M.J."/>
            <person name="Barker E."/>
            <person name="Barker M.S."/>
            <person name="Bennetzen J.L."/>
            <person name="Bonawitz N.D."/>
            <person name="Chapple C."/>
            <person name="Cheng C."/>
            <person name="Correa L.G."/>
            <person name="Dacre M."/>
            <person name="DeBarry J."/>
            <person name="Dreyer I."/>
            <person name="Elias M."/>
            <person name="Engstrom E.M."/>
            <person name="Estelle M."/>
            <person name="Feng L."/>
            <person name="Finet C."/>
            <person name="Floyd S.K."/>
            <person name="Frommer W.B."/>
            <person name="Fujita T."/>
            <person name="Gramzow L."/>
            <person name="Gutensohn M."/>
            <person name="Harholt J."/>
            <person name="Hattori M."/>
            <person name="Heyl A."/>
            <person name="Hirai T."/>
            <person name="Hiwatashi Y."/>
            <person name="Ishikawa M."/>
            <person name="Iwata M."/>
            <person name="Karol K.G."/>
            <person name="Koehler B."/>
            <person name="Kolukisaoglu U."/>
            <person name="Kubo M."/>
            <person name="Kurata T."/>
            <person name="Lalonde S."/>
            <person name="Li K."/>
            <person name="Li Y."/>
            <person name="Litt A."/>
            <person name="Lyons E."/>
            <person name="Manning G."/>
            <person name="Maruyama T."/>
            <person name="Michael T.P."/>
            <person name="Mikami K."/>
            <person name="Miyazaki S."/>
            <person name="Morinaga S."/>
            <person name="Murata T."/>
            <person name="Mueller-Roeber B."/>
            <person name="Nelson D.R."/>
            <person name="Obara M."/>
            <person name="Oguri Y."/>
            <person name="Olmstead R.G."/>
            <person name="Onodera N."/>
            <person name="Petersen B.L."/>
            <person name="Pils B."/>
            <person name="Prigge M."/>
            <person name="Rensing S.A."/>
            <person name="Riano-Pachon D.M."/>
            <person name="Roberts A.W."/>
            <person name="Sato Y."/>
            <person name="Scheller H.V."/>
            <person name="Schulz B."/>
            <person name="Schulz C."/>
            <person name="Shakirov E.V."/>
            <person name="Shibagaki N."/>
            <person name="Shinohara N."/>
            <person name="Shippen D.E."/>
            <person name="Soerensen I."/>
            <person name="Sotooka R."/>
            <person name="Sugimoto N."/>
            <person name="Sugita M."/>
            <person name="Sumikawa N."/>
            <person name="Tanurdzic M."/>
            <person name="Theissen G."/>
            <person name="Ulvskov P."/>
            <person name="Wakazuki S."/>
            <person name="Weng J.K."/>
            <person name="Willats W.W."/>
            <person name="Wipf D."/>
            <person name="Wolf P.G."/>
            <person name="Yang L."/>
            <person name="Zimmer A.D."/>
            <person name="Zhu Q."/>
            <person name="Mitros T."/>
            <person name="Hellsten U."/>
            <person name="Loque D."/>
            <person name="Otillar R."/>
            <person name="Salamov A."/>
            <person name="Schmutz J."/>
            <person name="Shapiro H."/>
            <person name="Lindquist E."/>
            <person name="Lucas S."/>
            <person name="Rokhsar D."/>
            <person name="Grigoriev I.V."/>
        </authorList>
    </citation>
    <scope>NUCLEOTIDE SEQUENCE [LARGE SCALE GENOMIC DNA]</scope>
</reference>
<organism evidence="2">
    <name type="scientific">Selaginella moellendorffii</name>
    <name type="common">Spikemoss</name>
    <dbReference type="NCBI Taxonomy" id="88036"/>
    <lineage>
        <taxon>Eukaryota</taxon>
        <taxon>Viridiplantae</taxon>
        <taxon>Streptophyta</taxon>
        <taxon>Embryophyta</taxon>
        <taxon>Tracheophyta</taxon>
        <taxon>Lycopodiopsida</taxon>
        <taxon>Selaginellales</taxon>
        <taxon>Selaginellaceae</taxon>
        <taxon>Selaginella</taxon>
    </lineage>
</organism>
<dbReference type="Gramene" id="EFJ27830">
    <property type="protein sequence ID" value="EFJ27830"/>
    <property type="gene ID" value="SELMODRAFT_411772"/>
</dbReference>
<dbReference type="AlphaFoldDB" id="D8RJ00"/>
<dbReference type="InterPro" id="IPR025893">
    <property type="entry name" value="Tocopherol_cyclase"/>
</dbReference>
<evidence type="ECO:0000313" key="2">
    <source>
        <dbReference type="Proteomes" id="UP000001514"/>
    </source>
</evidence>
<dbReference type="EMBL" id="GL377581">
    <property type="protein sequence ID" value="EFJ27830.1"/>
    <property type="molecule type" value="Genomic_DNA"/>
</dbReference>
<proteinExistence type="predicted"/>
<dbReference type="InParanoid" id="D8RJ00"/>
<dbReference type="PANTHER" id="PTHR35309">
    <property type="match status" value="1"/>
</dbReference>
<dbReference type="PANTHER" id="PTHR35309:SF4">
    <property type="entry name" value="TOCOPHEROL CYCLASE"/>
    <property type="match status" value="1"/>
</dbReference>
<name>D8RJ00_SELML</name>
<sequence length="203" mass="22378">MATNYATQESQVTLLFSDSSHSSHAVAVKTKDAKFSTTGDLSGADNGDEPKRFQWEAAGIGKIVMKPNESEVEVWLNGYDLRVETSDTVPWDSGNSKKGPEGWGESSTVPMPLILCYASPVSFSEQILAPIGKLEWQPACRESFVATIEVEVFEHAAWGVASEGKLVDSQMFRCAALEFSEDLLEDVLQQQDQSNPNKILFYF</sequence>
<dbReference type="Proteomes" id="UP000001514">
    <property type="component" value="Unassembled WGS sequence"/>
</dbReference>
<gene>
    <name evidence="1" type="ORF">SELMODRAFT_411772</name>
</gene>
<dbReference type="HOGENOM" id="CLU_1350902_0_0_1"/>
<accession>D8RJ00</accession>
<dbReference type="GO" id="GO:0009976">
    <property type="term" value="F:tocopherol cyclase activity"/>
    <property type="evidence" value="ECO:0007669"/>
    <property type="project" value="InterPro"/>
</dbReference>